<evidence type="ECO:0000313" key="3">
    <source>
        <dbReference type="Proteomes" id="UP000266721"/>
    </source>
</evidence>
<evidence type="ECO:0000313" key="2">
    <source>
        <dbReference type="EMBL" id="OPL20245.1"/>
    </source>
</evidence>
<sequence>LPSPDMREQIFLLWIFILLYFMIPYNRCADPVTVECGSTRNDTINVTYIGEATAVYSTANEAGCAAVQAQTAVWTIEGANDKPCGL</sequence>
<keyword evidence="1" id="KW-0732">Signal</keyword>
<keyword evidence="3" id="KW-1185">Reference proteome</keyword>
<dbReference type="AlphaFoldDB" id="A0A409V6I8"/>
<feature type="signal peptide" evidence="1">
    <location>
        <begin position="1"/>
        <end position="28"/>
    </location>
</feature>
<gene>
    <name evidence="2" type="ORF">AM593_05144</name>
</gene>
<organism evidence="2 3">
    <name type="scientific">Mytilus galloprovincialis</name>
    <name type="common">Mediterranean mussel</name>
    <dbReference type="NCBI Taxonomy" id="29158"/>
    <lineage>
        <taxon>Eukaryota</taxon>
        <taxon>Metazoa</taxon>
        <taxon>Spiralia</taxon>
        <taxon>Lophotrochozoa</taxon>
        <taxon>Mollusca</taxon>
        <taxon>Bivalvia</taxon>
        <taxon>Autobranchia</taxon>
        <taxon>Pteriomorphia</taxon>
        <taxon>Mytilida</taxon>
        <taxon>Mytiloidea</taxon>
        <taxon>Mytilidae</taxon>
        <taxon>Mytilinae</taxon>
        <taxon>Mytilus</taxon>
    </lineage>
</organism>
<evidence type="ECO:0000256" key="1">
    <source>
        <dbReference type="SAM" id="SignalP"/>
    </source>
</evidence>
<accession>A0A409V6I8</accession>
<protein>
    <submittedName>
        <fullName evidence="2">Uncharacterized protein</fullName>
    </submittedName>
</protein>
<name>A0A409V6I8_MYTGA</name>
<feature type="non-terminal residue" evidence="2">
    <location>
        <position position="1"/>
    </location>
</feature>
<dbReference type="Proteomes" id="UP000266721">
    <property type="component" value="Unassembled WGS sequence"/>
</dbReference>
<proteinExistence type="predicted"/>
<feature type="non-terminal residue" evidence="2">
    <location>
        <position position="86"/>
    </location>
</feature>
<dbReference type="EMBL" id="KV614965">
    <property type="protein sequence ID" value="OPL20245.1"/>
    <property type="molecule type" value="Genomic_DNA"/>
</dbReference>
<reference evidence="2 3" key="1">
    <citation type="journal article" date="2016" name="PLoS ONE">
        <title>A First Insight into the Genome of the Filter-Feeder Mussel Mytilus galloprovincialis.</title>
        <authorList>
            <person name="Murgarella M."/>
            <person name="Puiu D."/>
            <person name="Novoa B."/>
            <person name="Figueras A."/>
            <person name="Posada D."/>
            <person name="Canchaya C."/>
        </authorList>
    </citation>
    <scope>NUCLEOTIDE SEQUENCE [LARGE SCALE GENOMIC DNA]</scope>
    <source>
        <tissue evidence="2">Muscle</tissue>
    </source>
</reference>
<feature type="chain" id="PRO_5019367708" evidence="1">
    <location>
        <begin position="29"/>
        <end position="86"/>
    </location>
</feature>